<evidence type="ECO:0000256" key="8">
    <source>
        <dbReference type="ARBA" id="ARBA00024363"/>
    </source>
</evidence>
<dbReference type="InterPro" id="IPR011527">
    <property type="entry name" value="ABC1_TM_dom"/>
</dbReference>
<dbReference type="OrthoDB" id="6500128at2759"/>
<keyword evidence="3 10" id="KW-0812">Transmembrane</keyword>
<comment type="similarity">
    <text evidence="8">Belongs to the ABC transporter superfamily. ABCB family. Heavy Metal importer (TC 3.A.1.210) subfamily.</text>
</comment>
<comment type="caution">
    <text evidence="13">The sequence shown here is derived from an EMBL/GenBank/DDBJ whole genome shotgun (WGS) entry which is preliminary data.</text>
</comment>
<evidence type="ECO:0000313" key="14">
    <source>
        <dbReference type="Proteomes" id="UP000664203"/>
    </source>
</evidence>
<feature type="transmembrane region" description="Helical" evidence="10">
    <location>
        <begin position="148"/>
        <end position="170"/>
    </location>
</feature>
<dbReference type="GO" id="GO:0016887">
    <property type="term" value="F:ATP hydrolysis activity"/>
    <property type="evidence" value="ECO:0007669"/>
    <property type="project" value="InterPro"/>
</dbReference>
<dbReference type="PANTHER" id="PTHR24221:SF503">
    <property type="entry name" value="MITOCHONDRIAL POTASSIUM CHANNEL ATP-BINDING SUBUNIT"/>
    <property type="match status" value="1"/>
</dbReference>
<keyword evidence="5" id="KW-0067">ATP-binding</keyword>
<dbReference type="PROSITE" id="PS50929">
    <property type="entry name" value="ABC_TM1F"/>
    <property type="match status" value="1"/>
</dbReference>
<evidence type="ECO:0000256" key="5">
    <source>
        <dbReference type="ARBA" id="ARBA00022840"/>
    </source>
</evidence>
<dbReference type="PANTHER" id="PTHR24221">
    <property type="entry name" value="ATP-BINDING CASSETTE SUB-FAMILY B"/>
    <property type="match status" value="1"/>
</dbReference>
<evidence type="ECO:0000256" key="6">
    <source>
        <dbReference type="ARBA" id="ARBA00022989"/>
    </source>
</evidence>
<proteinExistence type="inferred from homology"/>
<feature type="transmembrane region" description="Helical" evidence="10">
    <location>
        <begin position="54"/>
        <end position="79"/>
    </location>
</feature>
<reference evidence="13" key="1">
    <citation type="submission" date="2021-03" db="EMBL/GenBank/DDBJ databases">
        <authorList>
            <person name="Tagirdzhanova G."/>
        </authorList>
    </citation>
    <scope>NUCLEOTIDE SEQUENCE</scope>
</reference>
<accession>A0A8H3J559</accession>
<keyword evidence="6 10" id="KW-1133">Transmembrane helix</keyword>
<dbReference type="Gene3D" id="3.40.50.300">
    <property type="entry name" value="P-loop containing nucleotide triphosphate hydrolases"/>
    <property type="match status" value="1"/>
</dbReference>
<evidence type="ECO:0000256" key="10">
    <source>
        <dbReference type="SAM" id="Phobius"/>
    </source>
</evidence>
<dbReference type="InterPro" id="IPR027417">
    <property type="entry name" value="P-loop_NTPase"/>
</dbReference>
<protein>
    <recommendedName>
        <fullName evidence="15">Heavy metal tolerance protein</fullName>
    </recommendedName>
</protein>
<feature type="compositionally biased region" description="Polar residues" evidence="9">
    <location>
        <begin position="1040"/>
        <end position="1067"/>
    </location>
</feature>
<dbReference type="Pfam" id="PF00664">
    <property type="entry name" value="ABC_membrane"/>
    <property type="match status" value="1"/>
</dbReference>
<feature type="domain" description="ABC transporter" evidence="11">
    <location>
        <begin position="587"/>
        <end position="821"/>
    </location>
</feature>
<dbReference type="FunFam" id="3.40.50.300:FF:000287">
    <property type="entry name" value="Multidrug ABC transporter ATP-binding protein"/>
    <property type="match status" value="1"/>
</dbReference>
<evidence type="ECO:0000256" key="4">
    <source>
        <dbReference type="ARBA" id="ARBA00022741"/>
    </source>
</evidence>
<feature type="transmembrane region" description="Helical" evidence="10">
    <location>
        <begin position="120"/>
        <end position="142"/>
    </location>
</feature>
<evidence type="ECO:0008006" key="15">
    <source>
        <dbReference type="Google" id="ProtNLM"/>
    </source>
</evidence>
<dbReference type="Proteomes" id="UP000664203">
    <property type="component" value="Unassembled WGS sequence"/>
</dbReference>
<organism evidence="13 14">
    <name type="scientific">Alectoria fallacina</name>
    <dbReference type="NCBI Taxonomy" id="1903189"/>
    <lineage>
        <taxon>Eukaryota</taxon>
        <taxon>Fungi</taxon>
        <taxon>Dikarya</taxon>
        <taxon>Ascomycota</taxon>
        <taxon>Pezizomycotina</taxon>
        <taxon>Lecanoromycetes</taxon>
        <taxon>OSLEUM clade</taxon>
        <taxon>Lecanoromycetidae</taxon>
        <taxon>Lecanorales</taxon>
        <taxon>Lecanorineae</taxon>
        <taxon>Parmeliaceae</taxon>
        <taxon>Alectoria</taxon>
    </lineage>
</organism>
<sequence>MALYVAATEQQQHFLQSLHYLAPALILIYFLITTTVSVCTLQNLKASGPGPRKVLVSLISLLVISFLVESCMLLTDTAINGARHSSTESNVYALFSLLVWTVITISLVNTKNPGVWYPYYGSWFIGLVAEAILFAFVLTYGVSPSAFAYLHVTLQACRTLILVLLSTVLFTKSCQTISADEESASLLGHGKGELDGTQASSGNSGYGSIAITPDGEDSDLEYEAEQRKKDQGRKELLEKRLQAEGNWFTYAKAFSIFIPHLWPSKDRILQAKILGVCLCLFCERALNVLEPRQFGIVVDRLGMSQGHVPILFLEFGLWVLFSQGSMIRQMRHMLWLPVEQYAEGSIKTASYNHIMGLSRDFHTTKHSAELYTAISQGNSLKQIAETLLFSVLPMFVDVAVAFVYLYWVFGPYMALIVATTTVIFVWASFAFVGQQVEPRRKCNALKRREFQVMYDTVGGWSSVSYFNRHGYEKGRYADVVGLSIKADYKWISLYYISRVAKDAIIELGMISACILAIYQITKGAPVGSFVMLVSYWYNFTVKLESFVDVPRQLIGYLTDAESLLDLFLKKPSVKEGQELFKFKRGAISFHDVGFSYDVQKEVIKDFNFHAGSGQKIGLVGETGGGKSTILRLLFRFYDVRKGSIMIDDQDIRDVTLSSLREHIGVVPQDPALFNASIMENVRYARSEATDEEVIEACKTASIHEKILKFTKGYSTKVGENGVKLSGGELQRVAIARVMLQNPGIILLDEATSSVDTETEGNIQNALEILTKGRTTFTVAHRLSTVASSDTILVIKDGIIVEQGTPRELFKSKGKFHGLWHKQFDADLLLTDFDPTAAPQSKLSDVPEISSGEENRRSSESLASGNKSLRATAPDFVPGFQRGVSASRDQVLQTSDDHGNEAHQPSHESISAKINGAKRNQKNKGPATGSEPTSDAVLSNSRPTTSDSKNSGQSQPENKKKRGSFNPRRGNKSEPSGSTVQSSHNDGPSDEPPRNQPRRLSAAGTDAANQASSGQGHRRQWYQRRRKAAQSEILSGEASGAWSSDTLHPSTNETSSDSANATGPTTGPHSAAGGVGFATGF</sequence>
<feature type="transmembrane region" description="Helical" evidence="10">
    <location>
        <begin position="91"/>
        <end position="108"/>
    </location>
</feature>
<evidence type="ECO:0000259" key="12">
    <source>
        <dbReference type="PROSITE" id="PS50929"/>
    </source>
</evidence>
<feature type="transmembrane region" description="Helical" evidence="10">
    <location>
        <begin position="20"/>
        <end position="42"/>
    </location>
</feature>
<dbReference type="InterPro" id="IPR017871">
    <property type="entry name" value="ABC_transporter-like_CS"/>
</dbReference>
<feature type="transmembrane region" description="Helical" evidence="10">
    <location>
        <begin position="413"/>
        <end position="432"/>
    </location>
</feature>
<evidence type="ECO:0000313" key="13">
    <source>
        <dbReference type="EMBL" id="CAF9940960.1"/>
    </source>
</evidence>
<gene>
    <name evidence="13" type="ORF">ALECFALPRED_008950</name>
</gene>
<dbReference type="EMBL" id="CAJPDR010000630">
    <property type="protein sequence ID" value="CAF9940960.1"/>
    <property type="molecule type" value="Genomic_DNA"/>
</dbReference>
<evidence type="ECO:0000256" key="9">
    <source>
        <dbReference type="SAM" id="MobiDB-lite"/>
    </source>
</evidence>
<dbReference type="Pfam" id="PF00005">
    <property type="entry name" value="ABC_tran"/>
    <property type="match status" value="1"/>
</dbReference>
<feature type="compositionally biased region" description="Basic residues" evidence="9">
    <location>
        <begin position="1015"/>
        <end position="1027"/>
    </location>
</feature>
<feature type="transmembrane region" description="Helical" evidence="10">
    <location>
        <begin position="503"/>
        <end position="521"/>
    </location>
</feature>
<dbReference type="GO" id="GO:0016020">
    <property type="term" value="C:membrane"/>
    <property type="evidence" value="ECO:0007669"/>
    <property type="project" value="UniProtKB-SubCell"/>
</dbReference>
<name>A0A8H3J559_9LECA</name>
<dbReference type="Gene3D" id="1.20.1560.10">
    <property type="entry name" value="ABC transporter type 1, transmembrane domain"/>
    <property type="match status" value="1"/>
</dbReference>
<feature type="domain" description="ABC transmembrane type-1" evidence="12">
    <location>
        <begin position="274"/>
        <end position="523"/>
    </location>
</feature>
<dbReference type="InterPro" id="IPR036640">
    <property type="entry name" value="ABC1_TM_sf"/>
</dbReference>
<dbReference type="PROSITE" id="PS00211">
    <property type="entry name" value="ABC_TRANSPORTER_1"/>
    <property type="match status" value="1"/>
</dbReference>
<keyword evidence="2" id="KW-0813">Transport</keyword>
<dbReference type="SUPFAM" id="SSF52540">
    <property type="entry name" value="P-loop containing nucleoside triphosphate hydrolases"/>
    <property type="match status" value="1"/>
</dbReference>
<feature type="region of interest" description="Disordered" evidence="9">
    <location>
        <begin position="918"/>
        <end position="1080"/>
    </location>
</feature>
<dbReference type="InterPro" id="IPR003439">
    <property type="entry name" value="ABC_transporter-like_ATP-bd"/>
</dbReference>
<evidence type="ECO:0000256" key="7">
    <source>
        <dbReference type="ARBA" id="ARBA00023136"/>
    </source>
</evidence>
<feature type="region of interest" description="Disordered" evidence="9">
    <location>
        <begin position="838"/>
        <end position="880"/>
    </location>
</feature>
<dbReference type="CDD" id="cd18583">
    <property type="entry name" value="ABC_6TM_HMT1"/>
    <property type="match status" value="1"/>
</dbReference>
<feature type="compositionally biased region" description="Polar residues" evidence="9">
    <location>
        <begin position="972"/>
        <end position="985"/>
    </location>
</feature>
<evidence type="ECO:0000256" key="3">
    <source>
        <dbReference type="ARBA" id="ARBA00022692"/>
    </source>
</evidence>
<evidence type="ECO:0000259" key="11">
    <source>
        <dbReference type="PROSITE" id="PS50893"/>
    </source>
</evidence>
<evidence type="ECO:0000256" key="1">
    <source>
        <dbReference type="ARBA" id="ARBA00004141"/>
    </source>
</evidence>
<keyword evidence="7 10" id="KW-0472">Membrane</keyword>
<dbReference type="PROSITE" id="PS50893">
    <property type="entry name" value="ABC_TRANSPORTER_2"/>
    <property type="match status" value="1"/>
</dbReference>
<dbReference type="SUPFAM" id="SSF90123">
    <property type="entry name" value="ABC transporter transmembrane region"/>
    <property type="match status" value="1"/>
</dbReference>
<keyword evidence="4" id="KW-0547">Nucleotide-binding</keyword>
<comment type="subcellular location">
    <subcellularLocation>
        <location evidence="1">Membrane</location>
        <topology evidence="1">Multi-pass membrane protein</topology>
    </subcellularLocation>
</comment>
<dbReference type="InterPro" id="IPR039421">
    <property type="entry name" value="Type_1_exporter"/>
</dbReference>
<feature type="transmembrane region" description="Helical" evidence="10">
    <location>
        <begin position="387"/>
        <end position="407"/>
    </location>
</feature>
<dbReference type="GO" id="GO:0140359">
    <property type="term" value="F:ABC-type transporter activity"/>
    <property type="evidence" value="ECO:0007669"/>
    <property type="project" value="InterPro"/>
</dbReference>
<keyword evidence="14" id="KW-1185">Reference proteome</keyword>
<dbReference type="SMART" id="SM00382">
    <property type="entry name" value="AAA"/>
    <property type="match status" value="1"/>
</dbReference>
<dbReference type="InterPro" id="IPR003593">
    <property type="entry name" value="AAA+_ATPase"/>
</dbReference>
<feature type="compositionally biased region" description="Polar residues" evidence="9">
    <location>
        <begin position="929"/>
        <end position="955"/>
    </location>
</feature>
<dbReference type="AlphaFoldDB" id="A0A8H3J559"/>
<evidence type="ECO:0000256" key="2">
    <source>
        <dbReference type="ARBA" id="ARBA00022448"/>
    </source>
</evidence>
<dbReference type="GO" id="GO:0005524">
    <property type="term" value="F:ATP binding"/>
    <property type="evidence" value="ECO:0007669"/>
    <property type="project" value="UniProtKB-KW"/>
</dbReference>